<reference evidence="3" key="1">
    <citation type="submission" date="2017-03" db="EMBL/GenBank/DDBJ databases">
        <title>Phytopthora megakarya and P. palmivora, two closely related causual agents of cacao black pod achieved similar genome size and gene model numbers by different mechanisms.</title>
        <authorList>
            <person name="Ali S."/>
            <person name="Shao J."/>
            <person name="Larry D.J."/>
            <person name="Kronmiller B."/>
            <person name="Shen D."/>
            <person name="Strem M.D."/>
            <person name="Melnick R.L."/>
            <person name="Guiltinan M.J."/>
            <person name="Tyler B.M."/>
            <person name="Meinhardt L.W."/>
            <person name="Bailey B.A."/>
        </authorList>
    </citation>
    <scope>NUCLEOTIDE SEQUENCE [LARGE SCALE GENOMIC DNA]</scope>
    <source>
        <strain evidence="3">zdho120</strain>
    </source>
</reference>
<accession>A0A225V3Q8</accession>
<keyword evidence="3" id="KW-1185">Reference proteome</keyword>
<name>A0A225V3Q8_9STRA</name>
<sequence>MKFIYQVLTTVTLVASGVTPLENGVMLGESFGEPHGKKYSDLDLVGPGQTVQSITLRTGKRVDAVVLEIREPSGKTRMLHHGGTGGNKNQTRLAPDEHIVHWEAQWGDDGDRIEYISFTTDKNNTFFGGTETGNVGQGDAPKGYQLGGFFGYCGRELDQAGPIWTSIEPVD</sequence>
<dbReference type="SMART" id="SM00915">
    <property type="entry name" value="Jacalin"/>
    <property type="match status" value="1"/>
</dbReference>
<evidence type="ECO:0000313" key="2">
    <source>
        <dbReference type="EMBL" id="OWY99961.1"/>
    </source>
</evidence>
<organism evidence="2 3">
    <name type="scientific">Phytophthora megakarya</name>
    <dbReference type="NCBI Taxonomy" id="4795"/>
    <lineage>
        <taxon>Eukaryota</taxon>
        <taxon>Sar</taxon>
        <taxon>Stramenopiles</taxon>
        <taxon>Oomycota</taxon>
        <taxon>Peronosporomycetes</taxon>
        <taxon>Peronosporales</taxon>
        <taxon>Peronosporaceae</taxon>
        <taxon>Phytophthora</taxon>
    </lineage>
</organism>
<dbReference type="EMBL" id="NBNE01008016">
    <property type="protein sequence ID" value="OWY99961.1"/>
    <property type="molecule type" value="Genomic_DNA"/>
</dbReference>
<evidence type="ECO:0000259" key="1">
    <source>
        <dbReference type="PROSITE" id="PS51752"/>
    </source>
</evidence>
<dbReference type="PROSITE" id="PS51752">
    <property type="entry name" value="JACALIN_LECTIN"/>
    <property type="match status" value="1"/>
</dbReference>
<dbReference type="Gene3D" id="2.100.10.30">
    <property type="entry name" value="Jacalin-like lectin domain"/>
    <property type="match status" value="1"/>
</dbReference>
<dbReference type="Proteomes" id="UP000198211">
    <property type="component" value="Unassembled WGS sequence"/>
</dbReference>
<dbReference type="AlphaFoldDB" id="A0A225V3Q8"/>
<proteinExistence type="predicted"/>
<protein>
    <recommendedName>
        <fullName evidence="1">Jacalin-type lectin domain-containing protein</fullName>
    </recommendedName>
</protein>
<dbReference type="InterPro" id="IPR036404">
    <property type="entry name" value="Jacalin-like_lectin_dom_sf"/>
</dbReference>
<comment type="caution">
    <text evidence="2">The sequence shown here is derived from an EMBL/GenBank/DDBJ whole genome shotgun (WGS) entry which is preliminary data.</text>
</comment>
<gene>
    <name evidence="2" type="ORF">PHMEG_00028948</name>
</gene>
<dbReference type="InterPro" id="IPR001229">
    <property type="entry name" value="Jacalin-like_lectin_dom"/>
</dbReference>
<dbReference type="Pfam" id="PF01419">
    <property type="entry name" value="Jacalin"/>
    <property type="match status" value="1"/>
</dbReference>
<evidence type="ECO:0000313" key="3">
    <source>
        <dbReference type="Proteomes" id="UP000198211"/>
    </source>
</evidence>
<dbReference type="OrthoDB" id="107091at2759"/>
<dbReference type="SUPFAM" id="SSF51101">
    <property type="entry name" value="Mannose-binding lectins"/>
    <property type="match status" value="1"/>
</dbReference>
<feature type="domain" description="Jacalin-type lectin" evidence="1">
    <location>
        <begin position="25"/>
        <end position="166"/>
    </location>
</feature>